<gene>
    <name evidence="5" type="ORF">IPV69_05575</name>
</gene>
<dbReference type="KEGG" id="hbs:IPV69_05575"/>
<dbReference type="EMBL" id="CP063458">
    <property type="protein sequence ID" value="QOV90829.1"/>
    <property type="molecule type" value="Genomic_DNA"/>
</dbReference>
<protein>
    <submittedName>
        <fullName evidence="5">Hsp70 family protein</fullName>
    </submittedName>
</protein>
<dbReference type="Gene3D" id="3.30.420.40">
    <property type="match status" value="2"/>
</dbReference>
<sequence length="601" mass="64796">MSGSPAYSVGIDLGTTNSVIAYTKLGEEAPRIELLNLPQVVATATIEDRKLLPSFLYLGTDADRDARSLDLPWGMQRDFAVGELARKQSADVPTRTVVGAKSWLAYSKVDRRQPILPWNAPADVAKVSPVEASKRYLEHIAAAWNAAHPESPLKDQQVVLTVPASFDAAARDLTREAAISAGLPEDTTLLEEPQAALYAWLADHADRWRRILKVGDTLLVADVGGGTTDFTLIGVTEENGELALNRVAVGNHTLVGGDNMDLALAYHATTAFASKNVTLDPWQSVALWHSCRAAKEVLLAAQGPAKQQVSVLGRGKKVIGGTVSVDLEREAVRSLLVDGFFPACTLADKPHKQRASGFRQIGLPFETDTAVTRHLAAFLSQQGQDGQAVRPTHLLFNGGVFKAAAFRERLTGTIGSWFGGRTPEVLSGNNDLDFAVARGAAYYGAAKRGKGVRIRGGTARSYYVGIETAGLAIPGAPRPLRALCVVPFGMEEGSQADVPSDDIGLVVGEPATFRFFSAGSRKTDMPGDLVDRWAEGELEESDSLEANLPRPDNVEEDYVPVKFQSRITELGVLELWCVRSGVEGATDQRWKLEFGVREDAE</sequence>
<dbReference type="AlphaFoldDB" id="A0A7M2WZG5"/>
<dbReference type="InterPro" id="IPR043129">
    <property type="entry name" value="ATPase_NBD"/>
</dbReference>
<dbReference type="Pfam" id="PF00012">
    <property type="entry name" value="HSP70"/>
    <property type="match status" value="1"/>
</dbReference>
<dbReference type="CDD" id="cd10170">
    <property type="entry name" value="ASKHA_NBD_HSP70"/>
    <property type="match status" value="1"/>
</dbReference>
<dbReference type="PANTHER" id="PTHR19375">
    <property type="entry name" value="HEAT SHOCK PROTEIN 70KDA"/>
    <property type="match status" value="1"/>
</dbReference>
<dbReference type="PRINTS" id="PR00301">
    <property type="entry name" value="HEATSHOCK70"/>
</dbReference>
<evidence type="ECO:0000313" key="5">
    <source>
        <dbReference type="EMBL" id="QOV90829.1"/>
    </source>
</evidence>
<evidence type="ECO:0000256" key="3">
    <source>
        <dbReference type="ARBA" id="ARBA00022840"/>
    </source>
</evidence>
<evidence type="ECO:0000256" key="1">
    <source>
        <dbReference type="ARBA" id="ARBA00007381"/>
    </source>
</evidence>
<evidence type="ECO:0000256" key="2">
    <source>
        <dbReference type="ARBA" id="ARBA00022741"/>
    </source>
</evidence>
<accession>A0A7M2WZG5</accession>
<dbReference type="Proteomes" id="UP000593765">
    <property type="component" value="Chromosome"/>
</dbReference>
<dbReference type="SUPFAM" id="SSF53067">
    <property type="entry name" value="Actin-like ATPase domain"/>
    <property type="match status" value="2"/>
</dbReference>
<dbReference type="GO" id="GO:0140662">
    <property type="term" value="F:ATP-dependent protein folding chaperone"/>
    <property type="evidence" value="ECO:0007669"/>
    <property type="project" value="InterPro"/>
</dbReference>
<dbReference type="Gene3D" id="3.90.640.10">
    <property type="entry name" value="Actin, Chain A, domain 4"/>
    <property type="match status" value="1"/>
</dbReference>
<evidence type="ECO:0000313" key="6">
    <source>
        <dbReference type="Proteomes" id="UP000593765"/>
    </source>
</evidence>
<organism evidence="5 6">
    <name type="scientific">Humisphaera borealis</name>
    <dbReference type="NCBI Taxonomy" id="2807512"/>
    <lineage>
        <taxon>Bacteria</taxon>
        <taxon>Pseudomonadati</taxon>
        <taxon>Planctomycetota</taxon>
        <taxon>Phycisphaerae</taxon>
        <taxon>Tepidisphaerales</taxon>
        <taxon>Tepidisphaeraceae</taxon>
        <taxon>Humisphaera</taxon>
    </lineage>
</organism>
<dbReference type="InterPro" id="IPR013126">
    <property type="entry name" value="Hsp_70_fam"/>
</dbReference>
<keyword evidence="3 4" id="KW-0067">ATP-binding</keyword>
<name>A0A7M2WZG5_9BACT</name>
<proteinExistence type="inferred from homology"/>
<keyword evidence="6" id="KW-1185">Reference proteome</keyword>
<dbReference type="InterPro" id="IPR018181">
    <property type="entry name" value="Heat_shock_70_CS"/>
</dbReference>
<keyword evidence="2 4" id="KW-0547">Nucleotide-binding</keyword>
<dbReference type="PROSITE" id="PS00297">
    <property type="entry name" value="HSP70_1"/>
    <property type="match status" value="1"/>
</dbReference>
<comment type="similarity">
    <text evidence="1 4">Belongs to the heat shock protein 70 family.</text>
</comment>
<dbReference type="GO" id="GO:0005524">
    <property type="term" value="F:ATP binding"/>
    <property type="evidence" value="ECO:0007669"/>
    <property type="project" value="UniProtKB-KW"/>
</dbReference>
<reference evidence="5 6" key="1">
    <citation type="submission" date="2020-10" db="EMBL/GenBank/DDBJ databases">
        <title>Wide distribution of Phycisphaera-like planctomycetes from WD2101 soil group in peatlands and genome analysis of the first cultivated representative.</title>
        <authorList>
            <person name="Dedysh S.N."/>
            <person name="Beletsky A.V."/>
            <person name="Ivanova A."/>
            <person name="Kulichevskaya I.S."/>
            <person name="Suzina N.E."/>
            <person name="Philippov D.A."/>
            <person name="Rakitin A.L."/>
            <person name="Mardanov A.V."/>
            <person name="Ravin N.V."/>
        </authorList>
    </citation>
    <scope>NUCLEOTIDE SEQUENCE [LARGE SCALE GENOMIC DNA]</scope>
    <source>
        <strain evidence="5 6">M1803</strain>
    </source>
</reference>
<evidence type="ECO:0000256" key="4">
    <source>
        <dbReference type="RuleBase" id="RU003322"/>
    </source>
</evidence>
<dbReference type="RefSeq" id="WP_206293932.1">
    <property type="nucleotide sequence ID" value="NZ_CP063458.1"/>
</dbReference>